<dbReference type="EMBL" id="DYVX01000048">
    <property type="protein sequence ID" value="HJF91854.1"/>
    <property type="molecule type" value="Genomic_DNA"/>
</dbReference>
<sequence>MKAIEMNIRDERQTPVTGATYEPPLIEVLEVEIEKGFRNSIEGFEEGEEQNW</sequence>
<proteinExistence type="predicted"/>
<accession>A0A921LBW2</accession>
<dbReference type="AlphaFoldDB" id="A0A921LBW2"/>
<organism evidence="1 2">
    <name type="scientific">Mediterranea massiliensis</name>
    <dbReference type="NCBI Taxonomy" id="1841865"/>
    <lineage>
        <taxon>Bacteria</taxon>
        <taxon>Pseudomonadati</taxon>
        <taxon>Bacteroidota</taxon>
        <taxon>Bacteroidia</taxon>
        <taxon>Bacteroidales</taxon>
        <taxon>Bacteroidaceae</taxon>
        <taxon>Mediterranea</taxon>
    </lineage>
</organism>
<comment type="caution">
    <text evidence="1">The sequence shown here is derived from an EMBL/GenBank/DDBJ whole genome shotgun (WGS) entry which is preliminary data.</text>
</comment>
<protein>
    <submittedName>
        <fullName evidence="1">Uncharacterized protein</fullName>
    </submittedName>
</protein>
<dbReference type="RefSeq" id="WP_022020683.1">
    <property type="nucleotide sequence ID" value="NZ_CALUIP010000019.1"/>
</dbReference>
<reference evidence="1" key="1">
    <citation type="journal article" date="2021" name="PeerJ">
        <title>Extensive microbial diversity within the chicken gut microbiome revealed by metagenomics and culture.</title>
        <authorList>
            <person name="Gilroy R."/>
            <person name="Ravi A."/>
            <person name="Getino M."/>
            <person name="Pursley I."/>
            <person name="Horton D.L."/>
            <person name="Alikhan N.F."/>
            <person name="Baker D."/>
            <person name="Gharbi K."/>
            <person name="Hall N."/>
            <person name="Watson M."/>
            <person name="Adriaenssens E.M."/>
            <person name="Foster-Nyarko E."/>
            <person name="Jarju S."/>
            <person name="Secka A."/>
            <person name="Antonio M."/>
            <person name="Oren A."/>
            <person name="Chaudhuri R.R."/>
            <person name="La Ragione R."/>
            <person name="Hildebrand F."/>
            <person name="Pallen M.J."/>
        </authorList>
    </citation>
    <scope>NUCLEOTIDE SEQUENCE</scope>
    <source>
        <strain evidence="1">CHK55-1828</strain>
    </source>
</reference>
<evidence type="ECO:0000313" key="1">
    <source>
        <dbReference type="EMBL" id="HJF91854.1"/>
    </source>
</evidence>
<name>A0A921LBW2_9BACT</name>
<dbReference type="Proteomes" id="UP000717835">
    <property type="component" value="Unassembled WGS sequence"/>
</dbReference>
<reference evidence="1" key="2">
    <citation type="submission" date="2021-09" db="EMBL/GenBank/DDBJ databases">
        <authorList>
            <person name="Gilroy R."/>
        </authorList>
    </citation>
    <scope>NUCLEOTIDE SEQUENCE</scope>
    <source>
        <strain evidence="1">CHK55-1828</strain>
    </source>
</reference>
<gene>
    <name evidence="1" type="ORF">K8W02_05660</name>
</gene>
<evidence type="ECO:0000313" key="2">
    <source>
        <dbReference type="Proteomes" id="UP000717835"/>
    </source>
</evidence>